<dbReference type="Gene3D" id="2.100.10.30">
    <property type="entry name" value="Jacalin-like lectin domain"/>
    <property type="match status" value="1"/>
</dbReference>
<dbReference type="EMBL" id="JADFTS010000006">
    <property type="protein sequence ID" value="KAF9600991.1"/>
    <property type="molecule type" value="Genomic_DNA"/>
</dbReference>
<evidence type="ECO:0000313" key="5">
    <source>
        <dbReference type="Proteomes" id="UP000631114"/>
    </source>
</evidence>
<dbReference type="Proteomes" id="UP000631114">
    <property type="component" value="Unassembled WGS sequence"/>
</dbReference>
<evidence type="ECO:0000259" key="3">
    <source>
        <dbReference type="PROSITE" id="PS51752"/>
    </source>
</evidence>
<feature type="domain" description="Jacalin-type lectin" evidence="3">
    <location>
        <begin position="18"/>
        <end position="170"/>
    </location>
</feature>
<organism evidence="4 5">
    <name type="scientific">Coptis chinensis</name>
    <dbReference type="NCBI Taxonomy" id="261450"/>
    <lineage>
        <taxon>Eukaryota</taxon>
        <taxon>Viridiplantae</taxon>
        <taxon>Streptophyta</taxon>
        <taxon>Embryophyta</taxon>
        <taxon>Tracheophyta</taxon>
        <taxon>Spermatophyta</taxon>
        <taxon>Magnoliopsida</taxon>
        <taxon>Ranunculales</taxon>
        <taxon>Ranunculaceae</taxon>
        <taxon>Coptidoideae</taxon>
        <taxon>Coptis</taxon>
    </lineage>
</organism>
<dbReference type="SMART" id="SM00915">
    <property type="entry name" value="Jacalin"/>
    <property type="match status" value="1"/>
</dbReference>
<dbReference type="SUPFAM" id="SSF51101">
    <property type="entry name" value="Mannose-binding lectins"/>
    <property type="match status" value="1"/>
</dbReference>
<gene>
    <name evidence="4" type="ORF">IFM89_014976</name>
</gene>
<dbReference type="AlphaFoldDB" id="A0A835HJW4"/>
<name>A0A835HJW4_9MAGN</name>
<comment type="similarity">
    <text evidence="1">Belongs to the jacalin lectin family.</text>
</comment>
<dbReference type="PANTHER" id="PTHR47293:SF68">
    <property type="entry name" value="JACALIN-RELATED LECTIN 3"/>
    <property type="match status" value="1"/>
</dbReference>
<dbReference type="GO" id="GO:0030246">
    <property type="term" value="F:carbohydrate binding"/>
    <property type="evidence" value="ECO:0007669"/>
    <property type="project" value="UniProtKB-KW"/>
</dbReference>
<dbReference type="InterPro" id="IPR001229">
    <property type="entry name" value="Jacalin-like_lectin_dom"/>
</dbReference>
<evidence type="ECO:0000256" key="1">
    <source>
        <dbReference type="ARBA" id="ARBA00006568"/>
    </source>
</evidence>
<sequence>MCTQEQRESVTFQKKRESVILGPWGGNGGSEWDDGVFSTIKTILVSRGEREIRGIQIEYCGKNGESIVSERHGWVEADTLDKIELDYPDEYLMRITGFHAFEQYAYKHFEDQVGGLHLLRSLCFFTNKKKYGPFGNERGTYFTSGRNGKVVGFHGRGGAFLDGIGVHVEY</sequence>
<keyword evidence="2" id="KW-0430">Lectin</keyword>
<dbReference type="InterPro" id="IPR033734">
    <property type="entry name" value="Jacalin-like_lectin_dom_plant"/>
</dbReference>
<accession>A0A835HJW4</accession>
<dbReference type="PANTHER" id="PTHR47293">
    <property type="entry name" value="JACALIN-RELATED LECTIN 3"/>
    <property type="match status" value="1"/>
</dbReference>
<dbReference type="OrthoDB" id="4325201at2759"/>
<dbReference type="InterPro" id="IPR036404">
    <property type="entry name" value="Jacalin-like_lectin_dom_sf"/>
</dbReference>
<dbReference type="Pfam" id="PF01419">
    <property type="entry name" value="Jacalin"/>
    <property type="match status" value="1"/>
</dbReference>
<keyword evidence="5" id="KW-1185">Reference proteome</keyword>
<dbReference type="PROSITE" id="PS51752">
    <property type="entry name" value="JACALIN_LECTIN"/>
    <property type="match status" value="1"/>
</dbReference>
<evidence type="ECO:0000313" key="4">
    <source>
        <dbReference type="EMBL" id="KAF9600991.1"/>
    </source>
</evidence>
<dbReference type="FunFam" id="2.100.10.30:FF:000001">
    <property type="entry name" value="Jacalin-related lectin 33"/>
    <property type="match status" value="1"/>
</dbReference>
<protein>
    <recommendedName>
        <fullName evidence="3">Jacalin-type lectin domain-containing protein</fullName>
    </recommendedName>
</protein>
<comment type="caution">
    <text evidence="4">The sequence shown here is derived from an EMBL/GenBank/DDBJ whole genome shotgun (WGS) entry which is preliminary data.</text>
</comment>
<evidence type="ECO:0000256" key="2">
    <source>
        <dbReference type="ARBA" id="ARBA00022734"/>
    </source>
</evidence>
<reference evidence="4 5" key="1">
    <citation type="submission" date="2020-10" db="EMBL/GenBank/DDBJ databases">
        <title>The Coptis chinensis genome and diversification of protoberbering-type alkaloids.</title>
        <authorList>
            <person name="Wang B."/>
            <person name="Shu S."/>
            <person name="Song C."/>
            <person name="Liu Y."/>
        </authorList>
    </citation>
    <scope>NUCLEOTIDE SEQUENCE [LARGE SCALE GENOMIC DNA]</scope>
    <source>
        <strain evidence="4">HL-2020</strain>
        <tissue evidence="4">Leaf</tissue>
    </source>
</reference>
<dbReference type="CDD" id="cd09612">
    <property type="entry name" value="Jacalin"/>
    <property type="match status" value="1"/>
</dbReference>
<proteinExistence type="inferred from homology"/>